<dbReference type="EMBL" id="SNRW01000639">
    <property type="protein sequence ID" value="KAA6400001.1"/>
    <property type="molecule type" value="Genomic_DNA"/>
</dbReference>
<accession>A0A5J4WYL7</accession>
<protein>
    <submittedName>
        <fullName evidence="1">Uncharacterized protein</fullName>
    </submittedName>
</protein>
<evidence type="ECO:0000313" key="1">
    <source>
        <dbReference type="EMBL" id="KAA6400001.1"/>
    </source>
</evidence>
<dbReference type="Proteomes" id="UP000324800">
    <property type="component" value="Unassembled WGS sequence"/>
</dbReference>
<sequence>MIIATITSRIKEPQIIPIIAYLFQYHFLVEQDEGFGRVIFPVTVSSSLRCISQYTLPFKISEVLPLNIAVIKPLILSLVHSSGGLEKFKKASYPTV</sequence>
<proteinExistence type="predicted"/>
<organism evidence="1 2">
    <name type="scientific">Streblomastix strix</name>
    <dbReference type="NCBI Taxonomy" id="222440"/>
    <lineage>
        <taxon>Eukaryota</taxon>
        <taxon>Metamonada</taxon>
        <taxon>Preaxostyla</taxon>
        <taxon>Oxymonadida</taxon>
        <taxon>Streblomastigidae</taxon>
        <taxon>Streblomastix</taxon>
    </lineage>
</organism>
<evidence type="ECO:0000313" key="2">
    <source>
        <dbReference type="Proteomes" id="UP000324800"/>
    </source>
</evidence>
<name>A0A5J4WYL7_9EUKA</name>
<reference evidence="1 2" key="1">
    <citation type="submission" date="2019-03" db="EMBL/GenBank/DDBJ databases">
        <title>Single cell metagenomics reveals metabolic interactions within the superorganism composed of flagellate Streblomastix strix and complex community of Bacteroidetes bacteria on its surface.</title>
        <authorList>
            <person name="Treitli S.C."/>
            <person name="Kolisko M."/>
            <person name="Husnik F."/>
            <person name="Keeling P."/>
            <person name="Hampl V."/>
        </authorList>
    </citation>
    <scope>NUCLEOTIDE SEQUENCE [LARGE SCALE GENOMIC DNA]</scope>
    <source>
        <strain evidence="1">ST1C</strain>
    </source>
</reference>
<comment type="caution">
    <text evidence="1">The sequence shown here is derived from an EMBL/GenBank/DDBJ whole genome shotgun (WGS) entry which is preliminary data.</text>
</comment>
<gene>
    <name evidence="1" type="ORF">EZS28_004477</name>
</gene>
<dbReference type="AlphaFoldDB" id="A0A5J4WYL7"/>